<evidence type="ECO:0000313" key="2">
    <source>
        <dbReference type="EnsemblMetazoa" id="ADIR004578-PA"/>
    </source>
</evidence>
<sequence length="279" mass="31759">MNPNHQLNAVMKNTTAIKMSTIVGVMEKRICHRSDRLCRWRNSSSSISRVVYCWMRIHRKLRRLFSSPIEPVPPPCRNLKPTYSRIHSQRKTYEPCYRKQRHQYQQEQLQVVQTRSPNTVWFDVCSKAQAKLRALVYDVIENENTGVVDQTDESDLSSSTFEKDSDAQLDGKSLALELMLETLSLLDLQFTKKVLLAETGHRPSGLNRSQLMQHLGLKCVEQTSTLPEQPVLMALVDKLRGEIDGNSSVIKSIPDSNDCLKRDTEDGALSSTQNDPTDA</sequence>
<keyword evidence="3" id="KW-1185">Reference proteome</keyword>
<accession>A0A182NAA2</accession>
<name>A0A182NAA2_9DIPT</name>
<feature type="region of interest" description="Disordered" evidence="1">
    <location>
        <begin position="254"/>
        <end position="279"/>
    </location>
</feature>
<reference evidence="3" key="1">
    <citation type="submission" date="2013-03" db="EMBL/GenBank/DDBJ databases">
        <title>The Genome Sequence of Anopheles dirus WRAIR2.</title>
        <authorList>
            <consortium name="The Broad Institute Genomics Platform"/>
            <person name="Neafsey D.E."/>
            <person name="Walton C."/>
            <person name="Walker B."/>
            <person name="Young S.K."/>
            <person name="Zeng Q."/>
            <person name="Gargeya S."/>
            <person name="Fitzgerald M."/>
            <person name="Haas B."/>
            <person name="Abouelleil A."/>
            <person name="Allen A.W."/>
            <person name="Alvarado L."/>
            <person name="Arachchi H.M."/>
            <person name="Berlin A.M."/>
            <person name="Chapman S.B."/>
            <person name="Gainer-Dewar J."/>
            <person name="Goldberg J."/>
            <person name="Griggs A."/>
            <person name="Gujja S."/>
            <person name="Hansen M."/>
            <person name="Howarth C."/>
            <person name="Imamovic A."/>
            <person name="Ireland A."/>
            <person name="Larimer J."/>
            <person name="McCowan C."/>
            <person name="Murphy C."/>
            <person name="Pearson M."/>
            <person name="Poon T.W."/>
            <person name="Priest M."/>
            <person name="Roberts A."/>
            <person name="Saif S."/>
            <person name="Shea T."/>
            <person name="Sisk P."/>
            <person name="Sykes S."/>
            <person name="Wortman J."/>
            <person name="Nusbaum C."/>
            <person name="Birren B."/>
        </authorList>
    </citation>
    <scope>NUCLEOTIDE SEQUENCE [LARGE SCALE GENOMIC DNA]</scope>
    <source>
        <strain evidence="3">WRAIR2</strain>
    </source>
</reference>
<organism evidence="2 3">
    <name type="scientific">Anopheles dirus</name>
    <dbReference type="NCBI Taxonomy" id="7168"/>
    <lineage>
        <taxon>Eukaryota</taxon>
        <taxon>Metazoa</taxon>
        <taxon>Ecdysozoa</taxon>
        <taxon>Arthropoda</taxon>
        <taxon>Hexapoda</taxon>
        <taxon>Insecta</taxon>
        <taxon>Pterygota</taxon>
        <taxon>Neoptera</taxon>
        <taxon>Endopterygota</taxon>
        <taxon>Diptera</taxon>
        <taxon>Nematocera</taxon>
        <taxon>Culicoidea</taxon>
        <taxon>Culicidae</taxon>
        <taxon>Anophelinae</taxon>
        <taxon>Anopheles</taxon>
    </lineage>
</organism>
<dbReference type="Gene3D" id="1.20.960.40">
    <property type="match status" value="1"/>
</dbReference>
<dbReference type="EnsemblMetazoa" id="ADIR004578-RA">
    <property type="protein sequence ID" value="ADIR004578-PA"/>
    <property type="gene ID" value="ADIR004578"/>
</dbReference>
<dbReference type="Proteomes" id="UP000075884">
    <property type="component" value="Unassembled WGS sequence"/>
</dbReference>
<evidence type="ECO:0000256" key="1">
    <source>
        <dbReference type="SAM" id="MobiDB-lite"/>
    </source>
</evidence>
<evidence type="ECO:0000313" key="3">
    <source>
        <dbReference type="Proteomes" id="UP000075884"/>
    </source>
</evidence>
<dbReference type="VEuPathDB" id="VectorBase:ADIR004578"/>
<reference evidence="2" key="2">
    <citation type="submission" date="2020-05" db="UniProtKB">
        <authorList>
            <consortium name="EnsemblMetazoa"/>
        </authorList>
    </citation>
    <scope>IDENTIFICATION</scope>
    <source>
        <strain evidence="2">WRAIR2</strain>
    </source>
</reference>
<proteinExistence type="predicted"/>
<feature type="compositionally biased region" description="Polar residues" evidence="1">
    <location>
        <begin position="269"/>
        <end position="279"/>
    </location>
</feature>
<protein>
    <submittedName>
        <fullName evidence="2">Uncharacterized protein</fullName>
    </submittedName>
</protein>
<dbReference type="AlphaFoldDB" id="A0A182NAA2"/>